<comment type="function">
    <text evidence="14">Catalytic component of the COMPASS (Set1C) complex that specifically mono-, di- and trimethylates histone H3 to form H3K4me1/2/3. COMPASS recognizes ubiquitinated H2B on one face of the nucleosome which stimulates the methylation of H3 on the opposing face.</text>
</comment>
<comment type="catalytic activity">
    <reaction evidence="11 14">
        <text>L-lysyl(4)-[histone H3] + 3 S-adenosyl-L-methionine = N(6),N(6),N(6)-trimethyl-L-lysyl(4)-[histone H3] + 3 S-adenosyl-L-homocysteine + 3 H(+)</text>
        <dbReference type="Rhea" id="RHEA:60260"/>
        <dbReference type="Rhea" id="RHEA-COMP:15537"/>
        <dbReference type="Rhea" id="RHEA-COMP:15547"/>
        <dbReference type="ChEBI" id="CHEBI:15378"/>
        <dbReference type="ChEBI" id="CHEBI:29969"/>
        <dbReference type="ChEBI" id="CHEBI:57856"/>
        <dbReference type="ChEBI" id="CHEBI:59789"/>
        <dbReference type="ChEBI" id="CHEBI:61961"/>
        <dbReference type="EC" id="2.1.1.354"/>
    </reaction>
</comment>
<dbReference type="GO" id="GO:0032259">
    <property type="term" value="P:methylation"/>
    <property type="evidence" value="ECO:0007669"/>
    <property type="project" value="UniProtKB-KW"/>
</dbReference>
<dbReference type="PANTHER" id="PTHR45814">
    <property type="entry name" value="HISTONE-LYSINE N-METHYLTRANSFERASE SETD1"/>
    <property type="match status" value="1"/>
</dbReference>
<evidence type="ECO:0000256" key="10">
    <source>
        <dbReference type="ARBA" id="ARBA00023242"/>
    </source>
</evidence>
<comment type="subunit">
    <text evidence="14">Component of the COMPASS (Set1C) complex.</text>
</comment>
<evidence type="ECO:0000256" key="5">
    <source>
        <dbReference type="ARBA" id="ARBA00022454"/>
    </source>
</evidence>
<dbReference type="OrthoDB" id="308383at2759"/>
<keyword evidence="19" id="KW-1185">Reference proteome</keyword>
<protein>
    <recommendedName>
        <fullName evidence="4 14">Histone-lysine N-methyltransferase, H3 lysine-4 specific</fullName>
        <ecNumber evidence="3 14">2.1.1.354</ecNumber>
    </recommendedName>
</protein>
<feature type="domain" description="Post-SET" evidence="17">
    <location>
        <begin position="1018"/>
        <end position="1034"/>
    </location>
</feature>
<dbReference type="GO" id="GO:0140999">
    <property type="term" value="F:histone H3K4 trimethyltransferase activity"/>
    <property type="evidence" value="ECO:0007669"/>
    <property type="project" value="UniProtKB-EC"/>
</dbReference>
<evidence type="ECO:0000259" key="17">
    <source>
        <dbReference type="PROSITE" id="PS50868"/>
    </source>
</evidence>
<evidence type="ECO:0000256" key="1">
    <source>
        <dbReference type="ARBA" id="ARBA00004123"/>
    </source>
</evidence>
<sequence>MSGHYRRSVVPPSGPQRSYYSQYQYSNNRKDYQHRSRNFSSANEYSGNPSEAWNSAAAYRANHDQNAIVATDHRFQYSYGEDHLDESYREIRYQLENRDRNKLAIRARSEPIVQKRPAPVIRYDSELFKSKYHYFDPFKKVLIHKEEMFSWRDDPKIPVNGFVLVQEFHGGQARSIMRERNPKESAQDPRERAIATKSFRKYRDKLDLLPFIAYDKYSVGPPPPNEVVIYFASDVNTIQDISVKNYFKKYGEISHFEPFYDPNNALPLHVYLIRYASSHSGKSNEFKAARLAVKEHEKKGCFILGVKFNVILNKDDSLEKVISELVEKNIQKANRVQREIQRKTEENLKLSLTSSNLNNATQQADDQRIPADIEKLVNNRPALFVPNSFISHHAMKVEDFKFKLRKYRWARMVDHIQGIFIVFNDLENARVCLAAESERMTIVSRTKKRPVEITLILIVPTKNDRYNKAGSLTDLSSQLKEKSYDTEADLLEAATNFILQDLKYALHLDIRKRVIGPAVFDTLNPSSFPELLVKKESKEREKREAALKLTEEAKKKQKTVNDFDIFNLYGGYGSAAKVKRGPRKRAPVSRDISLLGSVKKLKVAKPMAHMLNEDSAPKEKEFSDDSKSISEHSDAEMSSTSATSSDNEEEYEEISREGGVGTKSTTPEPILEQKPILSDEKSVEMMSVPEIYRPTASKIPEPVFSDDTLAKDLSLIGFQDTIKDHEDLKLLRKTLGVNPHIDNTLIDPLLNYEVWKLRTRYNSKARVQESQMRLNEVAFDHQLQSTHGSVKADGFCKIPDRLKACYLPHRRKIHQPLNTVSHHIEPADGTPDSQREDSECLENSESVLQEISSSRDNRASNRRFQQDIEAQKAAIGTESELLSLNQLNKRKKPVTFARSAIHNWGLYALEPINSKEMIIEYVGERIRQPVAEMREERYLKNGIGSSYLFRVDENTVIDATKKGGIARFINHCCNPNCTAKIIKVGGNKRIVIYALRDIAMNEELTYDYKFEREEDDAERLPCLCGAPNCKSYLN</sequence>
<feature type="compositionally biased region" description="Basic and acidic residues" evidence="15">
    <location>
        <begin position="611"/>
        <end position="635"/>
    </location>
</feature>
<dbReference type="InterPro" id="IPR048669">
    <property type="entry name" value="SET1_RBD"/>
</dbReference>
<dbReference type="GO" id="GO:0005694">
    <property type="term" value="C:chromosome"/>
    <property type="evidence" value="ECO:0007669"/>
    <property type="project" value="UniProtKB-SubCell"/>
</dbReference>
<dbReference type="Gene3D" id="2.170.270.10">
    <property type="entry name" value="SET domain"/>
    <property type="match status" value="1"/>
</dbReference>
<evidence type="ECO:0000256" key="12">
    <source>
        <dbReference type="ARBA" id="ARBA00047583"/>
    </source>
</evidence>
<dbReference type="AlphaFoldDB" id="A0A7H9AVW3"/>
<keyword evidence="9 14" id="KW-0156">Chromatin regulator</keyword>
<dbReference type="FunFam" id="2.170.270.10:FF:000056">
    <property type="entry name" value="Histone-lysine N-methyltransferase, H3 lysine-4 specific"/>
    <property type="match status" value="1"/>
</dbReference>
<evidence type="ECO:0000313" key="18">
    <source>
        <dbReference type="EMBL" id="QLG70323.1"/>
    </source>
</evidence>
<dbReference type="SMART" id="SM01291">
    <property type="entry name" value="N-SET"/>
    <property type="match status" value="1"/>
</dbReference>
<feature type="compositionally biased region" description="Polar residues" evidence="15">
    <location>
        <begin position="636"/>
        <end position="645"/>
    </location>
</feature>
<dbReference type="Pfam" id="PF11764">
    <property type="entry name" value="N-SET"/>
    <property type="match status" value="1"/>
</dbReference>
<dbReference type="KEGG" id="zmk:HG535_0A02610"/>
<dbReference type="InterPro" id="IPR024636">
    <property type="entry name" value="SET_assoc"/>
</dbReference>
<comment type="catalytic activity">
    <reaction evidence="13">
        <text>N(6),N(6)-dimethyl-L-lysyl(4)-[histone H3] + S-adenosyl-L-methionine = N(6),N(6),N(6)-trimethyl-L-lysyl(4)-[histone H3] + S-adenosyl-L-homocysteine + H(+)</text>
        <dbReference type="Rhea" id="RHEA:60272"/>
        <dbReference type="Rhea" id="RHEA-COMP:15537"/>
        <dbReference type="Rhea" id="RHEA-COMP:15540"/>
        <dbReference type="ChEBI" id="CHEBI:15378"/>
        <dbReference type="ChEBI" id="CHEBI:57856"/>
        <dbReference type="ChEBI" id="CHEBI:59789"/>
        <dbReference type="ChEBI" id="CHEBI:61961"/>
        <dbReference type="ChEBI" id="CHEBI:61976"/>
    </reaction>
</comment>
<dbReference type="GO" id="GO:0045944">
    <property type="term" value="P:positive regulation of transcription by RNA polymerase II"/>
    <property type="evidence" value="ECO:0007669"/>
    <property type="project" value="UniProtKB-ARBA"/>
</dbReference>
<accession>A0A7H9AVW3</accession>
<dbReference type="InterPro" id="IPR017111">
    <property type="entry name" value="Set1_fungi"/>
</dbReference>
<dbReference type="Proteomes" id="UP000509704">
    <property type="component" value="Chromosome 1"/>
</dbReference>
<keyword evidence="7 14" id="KW-0808">Transferase</keyword>
<evidence type="ECO:0000256" key="9">
    <source>
        <dbReference type="ARBA" id="ARBA00022853"/>
    </source>
</evidence>
<dbReference type="PIRSF" id="PIRSF037104">
    <property type="entry name" value="Histone_H3-K4_mtfrase_Set1_fun"/>
    <property type="match status" value="1"/>
</dbReference>
<feature type="domain" description="SET" evidence="16">
    <location>
        <begin position="892"/>
        <end position="1009"/>
    </location>
</feature>
<evidence type="ECO:0000256" key="8">
    <source>
        <dbReference type="ARBA" id="ARBA00022691"/>
    </source>
</evidence>
<dbReference type="PROSITE" id="PS51572">
    <property type="entry name" value="SAM_MT43_1"/>
    <property type="match status" value="1"/>
</dbReference>
<dbReference type="SUPFAM" id="SSF82199">
    <property type="entry name" value="SET domain"/>
    <property type="match status" value="1"/>
</dbReference>
<dbReference type="Pfam" id="PF11767">
    <property type="entry name" value="SET_assoc"/>
    <property type="match status" value="1"/>
</dbReference>
<dbReference type="EC" id="2.1.1.354" evidence="3 14"/>
<organism evidence="18 19">
    <name type="scientific">Zygotorulaspora mrakii</name>
    <name type="common">Zygosaccharomyces mrakii</name>
    <dbReference type="NCBI Taxonomy" id="42260"/>
    <lineage>
        <taxon>Eukaryota</taxon>
        <taxon>Fungi</taxon>
        <taxon>Dikarya</taxon>
        <taxon>Ascomycota</taxon>
        <taxon>Saccharomycotina</taxon>
        <taxon>Saccharomycetes</taxon>
        <taxon>Saccharomycetales</taxon>
        <taxon>Saccharomycetaceae</taxon>
        <taxon>Zygotorulaspora</taxon>
    </lineage>
</organism>
<feature type="region of interest" description="Disordered" evidence="15">
    <location>
        <begin position="820"/>
        <end position="860"/>
    </location>
</feature>
<dbReference type="PROSITE" id="PS50868">
    <property type="entry name" value="POST_SET"/>
    <property type="match status" value="1"/>
</dbReference>
<comment type="subcellular location">
    <subcellularLocation>
        <location evidence="2">Chromosome</location>
    </subcellularLocation>
    <subcellularLocation>
        <location evidence="1 14">Nucleus</location>
    </subcellularLocation>
</comment>
<dbReference type="EMBL" id="CP058604">
    <property type="protein sequence ID" value="QLG70323.1"/>
    <property type="molecule type" value="Genomic_DNA"/>
</dbReference>
<dbReference type="RefSeq" id="XP_037142051.1">
    <property type="nucleotide sequence ID" value="XM_037286156.1"/>
</dbReference>
<dbReference type="GO" id="GO:0048188">
    <property type="term" value="C:Set1C/COMPASS complex"/>
    <property type="evidence" value="ECO:0007669"/>
    <property type="project" value="InterPro"/>
</dbReference>
<reference evidence="18 19" key="1">
    <citation type="submission" date="2020-07" db="EMBL/GenBank/DDBJ databases">
        <title>The yeast mating-type switching endonuclease HO is a domesticated member of an unorthodox homing genetic element family.</title>
        <authorList>
            <person name="Coughlan A.Y."/>
            <person name="Lombardi L."/>
            <person name="Braun-Galleani S."/>
            <person name="Martos A.R."/>
            <person name="Galeote V."/>
            <person name="Bigey F."/>
            <person name="Dequin S."/>
            <person name="Byrne K.P."/>
            <person name="Wolfe K.H."/>
        </authorList>
    </citation>
    <scope>NUCLEOTIDE SEQUENCE [LARGE SCALE GENOMIC DNA]</scope>
    <source>
        <strain evidence="18 19">NRRL Y-6702</strain>
    </source>
</reference>
<evidence type="ECO:0000256" key="6">
    <source>
        <dbReference type="ARBA" id="ARBA00022603"/>
    </source>
</evidence>
<dbReference type="InterPro" id="IPR046341">
    <property type="entry name" value="SET_dom_sf"/>
</dbReference>
<dbReference type="GeneID" id="59233959"/>
<evidence type="ECO:0000256" key="14">
    <source>
        <dbReference type="PIRNR" id="PIRNR037104"/>
    </source>
</evidence>
<evidence type="ECO:0000256" key="11">
    <source>
        <dbReference type="ARBA" id="ARBA00047571"/>
    </source>
</evidence>
<dbReference type="InterPro" id="IPR024657">
    <property type="entry name" value="COMPASS_Set1_N-SET"/>
</dbReference>
<keyword evidence="10 14" id="KW-0539">Nucleus</keyword>
<keyword evidence="8 14" id="KW-0949">S-adenosyl-L-methionine</keyword>
<dbReference type="InterPro" id="IPR003616">
    <property type="entry name" value="Post-SET_dom"/>
</dbReference>
<name>A0A7H9AVW3_ZYGMR</name>
<evidence type="ECO:0000256" key="3">
    <source>
        <dbReference type="ARBA" id="ARBA00012182"/>
    </source>
</evidence>
<evidence type="ECO:0000256" key="2">
    <source>
        <dbReference type="ARBA" id="ARBA00004286"/>
    </source>
</evidence>
<dbReference type="InterPro" id="IPR044570">
    <property type="entry name" value="Set1-like"/>
</dbReference>
<evidence type="ECO:0000259" key="16">
    <source>
        <dbReference type="PROSITE" id="PS50280"/>
    </source>
</evidence>
<feature type="region of interest" description="Disordered" evidence="15">
    <location>
        <begin position="1"/>
        <end position="20"/>
    </location>
</feature>
<comment type="catalytic activity">
    <reaction evidence="12">
        <text>N(6)-methyl-L-lysyl(4)-[histone H3] + S-adenosyl-L-methionine = N(6),N(6)-dimethyl-L-lysyl(4)-[histone H3] + S-adenosyl-L-homocysteine + H(+)</text>
        <dbReference type="Rhea" id="RHEA:60268"/>
        <dbReference type="Rhea" id="RHEA-COMP:15540"/>
        <dbReference type="Rhea" id="RHEA-COMP:15543"/>
        <dbReference type="ChEBI" id="CHEBI:15378"/>
        <dbReference type="ChEBI" id="CHEBI:57856"/>
        <dbReference type="ChEBI" id="CHEBI:59789"/>
        <dbReference type="ChEBI" id="CHEBI:61929"/>
        <dbReference type="ChEBI" id="CHEBI:61976"/>
    </reaction>
</comment>
<dbReference type="PANTHER" id="PTHR45814:SF2">
    <property type="entry name" value="HISTONE-LYSINE N-METHYLTRANSFERASE SETD1"/>
    <property type="match status" value="1"/>
</dbReference>
<dbReference type="Pfam" id="PF00856">
    <property type="entry name" value="SET"/>
    <property type="match status" value="1"/>
</dbReference>
<feature type="region of interest" description="Disordered" evidence="15">
    <location>
        <begin position="606"/>
        <end position="679"/>
    </location>
</feature>
<dbReference type="SMART" id="SM00317">
    <property type="entry name" value="SET"/>
    <property type="match status" value="1"/>
</dbReference>
<dbReference type="SMART" id="SM00508">
    <property type="entry name" value="PostSET"/>
    <property type="match status" value="1"/>
</dbReference>
<evidence type="ECO:0000256" key="7">
    <source>
        <dbReference type="ARBA" id="ARBA00022679"/>
    </source>
</evidence>
<keyword evidence="5 14" id="KW-0158">Chromosome</keyword>
<dbReference type="Gene3D" id="3.30.70.330">
    <property type="match status" value="1"/>
</dbReference>
<keyword evidence="6 14" id="KW-0489">Methyltransferase</keyword>
<evidence type="ECO:0000256" key="15">
    <source>
        <dbReference type="SAM" id="MobiDB-lite"/>
    </source>
</evidence>
<proteinExistence type="predicted"/>
<gene>
    <name evidence="18" type="ORF">HG535_0A02610</name>
</gene>
<dbReference type="Pfam" id="PF21569">
    <property type="entry name" value="SET1_RBD"/>
    <property type="match status" value="1"/>
</dbReference>
<dbReference type="InterPro" id="IPR001214">
    <property type="entry name" value="SET_dom"/>
</dbReference>
<evidence type="ECO:0000256" key="4">
    <source>
        <dbReference type="ARBA" id="ARBA00015839"/>
    </source>
</evidence>
<dbReference type="PROSITE" id="PS50280">
    <property type="entry name" value="SET"/>
    <property type="match status" value="1"/>
</dbReference>
<evidence type="ECO:0000313" key="19">
    <source>
        <dbReference type="Proteomes" id="UP000509704"/>
    </source>
</evidence>
<feature type="compositionally biased region" description="Polar residues" evidence="15">
    <location>
        <begin position="841"/>
        <end position="851"/>
    </location>
</feature>
<evidence type="ECO:0000256" key="13">
    <source>
        <dbReference type="ARBA" id="ARBA00049129"/>
    </source>
</evidence>
<dbReference type="InterPro" id="IPR012677">
    <property type="entry name" value="Nucleotide-bd_a/b_plait_sf"/>
</dbReference>